<dbReference type="InterPro" id="IPR025157">
    <property type="entry name" value="Hemagglutinin_rpt"/>
</dbReference>
<dbReference type="Pfam" id="PF04830">
    <property type="entry name" value="DUF637"/>
    <property type="match status" value="1"/>
</dbReference>
<dbReference type="RefSeq" id="WP_040059758.1">
    <property type="nucleotide sequence ID" value="NZ_CP004388.1"/>
</dbReference>
<keyword evidence="4" id="KW-0843">Virulence</keyword>
<dbReference type="NCBIfam" id="TIGR01901">
    <property type="entry name" value="adhes_NPXG"/>
    <property type="match status" value="1"/>
</dbReference>
<evidence type="ECO:0000256" key="6">
    <source>
        <dbReference type="SAM" id="SignalP"/>
    </source>
</evidence>
<feature type="signal peptide" evidence="6">
    <location>
        <begin position="1"/>
        <end position="32"/>
    </location>
</feature>
<evidence type="ECO:0000256" key="4">
    <source>
        <dbReference type="ARBA" id="ARBA00023026"/>
    </source>
</evidence>
<sequence>MDYLGKLFPGIQKSAALLAAVLYTLSPVVAGAQQAANTDRSSVDQSRNGLTIYNINTPNSKGLSNNIHSSFNIPNQGAIDNNSATIAYSQLEKGYIEGNPNLRAGQEASTILHQIIGGSRSQMNGLLEVAGKKAQVVIVNENGITCNGCGFINTSRATLSTGQANINASGDLAGFDVTRGDILINGNGLDAISGNQANDQIDLIARTIAIRDAAKVRAKQLNVIAGSNAVDYASLSTGEISGSGAVPEVAIDVAALGGMYADYIHLIATDDGVGVNMNGAVASAGNLALDANGKISLGGSAVVSSGEATTINTTDDFENAGSLKSAKELSVSAKNIENSGQLNSDANVSLTAQETIASGSTGMIRSSGDTALTAGQNIQNSGVVAAYGDLAIDAPDVRNEGGILWANDNVQIGYAAADDGRANYVLNRNGRIEAYSGDLEIKAENIVNQGTAPTANIKENIYQFYETPGPVNPNGDIRSRLVSATFFNADGSLKTEYTEDYALLWEQLFSGDLTNATQLEPEILALLQSSAIGSGGNTLGSSWVTYFGRLSSKASEAGVPSIVEFMRDMMADSARVPEPVVAPEEPSSPEGGEGAPEATPSPEPASEGPEPGSIKAEYLPQYLALWESLSSGQAISAETLAALNPSYVKDGAILPEISNLWKSIRSGSGENYTILVTITQDTLNDDGVLAELKAGRNIRLEAKNINNIYGAIQAGENLDITAENLTNTSFGASQTRHEVHKRGCFTCHEGVLDFADTFGGVIQAHGDLNISVTDSLNNMTIGSRSAAQLLADIGVHLQSTSNRLTAEVPKPSKSTIAPTPEISTPGAATSTLDNLKQELEEVLEVAHENFETPATGELDAFMSSPYLFSRLDFEPLIEQNELRAFEVLASNDPTVRQAWATQQIRNAQVLGGNGAAQARNDLISEQLELALALPSSTDNGAKPLSSVTAFLDKRNGALISADKVDIVAGEVKQIAGGQITSDSETTIVADTIDLERGDLKSGGDISLSGDQEVRLAAVDVSAGNDVTINSASGDVRIETIEERTEFTREFYSDVTTRNPGCGSDGDCEPFTTKRVKTGSGKGTAVTHQGGALDIGGNLKIEAAKDVAVIGTKAEVGGDVSLSASGDLLIGSARNVHDYSQTSGKSSSKAHSEDLVTSEITAGGNIVMTGTNVGIEASTVSADGKLDVMAFNDLSIVAGAENSSYSYKSSSGGGGFFGKKKSESLNESHLTYQESVLSSGDDMSLNAMGNIAIAGSEVESGGDIDITAFGGLTVTSLQEQHHREHKVEKSGPFGGMFGGSSSRTEIRDLTEIKGAEVTSLADLTTQSGSDTTIRASRVSAGGDLNISVGKGPFADPDAKLWLLTDKDRDYLSVSEYEGGALKWTMTEYGHEKEVVRHAILESGGDFVIESPGGIVVEYRSTGDFANDIAQLAEAPGLEYLAELQGMDNVDWQGVEEIYRTWYEQSSGLGSGAMALIAIATAVLTYGATLELAGALVELVPYATTEAAIQAGYAASQLVTIGETIYAGTAAQLTAMTMINAALSSVAVTASTSIANGAVSGDMRGAFQAIFSSDTLRSIVVSALTAGATQSINLDTFGLEDLGTNSEFVTTLLERSLDGVIRSGISSTIGGTDFSDAVVANLRFAATDTLLAATQTVIGDLTDGVGANDLPVMNMLLHAVAGGIASEALGNDFTAGAVAALASSATASSGLFEGLEPNQISAISQLIGGVAALIAGGDGNEVGLGAHVAQSAAINNYLTHANLNDMMSELRNCQASEGGCSEEEERLIAYKWQNVAVANDKALVAICADTACVEEMLSPRVEFHDDIATELRNLSPTVFNILHATYSFEVLQPAVDQLNENIRFREDYENYVDVKCGGVASADCAEAHYEAWENVNDKLEVVDKAKLVLSVVVGGGMAAGPKMLQVLKNCAANLACLNELGITLVEAGAEVAAGGPLAGSGGIAFATGSVVLKKGDEVLGVIDETLGHLTHLNASSELFRASDGSLLRFTDDGEWRVLWTEQASKKTGLTEDFVDQMVSTPKGERPDPSTYMSQTEIDTHLARFDDGAVRFASAEDVSTYRTAGPPSGGFVIPKSEFDNLVQEAGGDLSLVEVRLGLDTGSLTSGNTVALAIEPQNLNNLRIPSGNEGGANSKWVPGGFTSDGVPEAVMDFIGVPFTPIQF</sequence>
<dbReference type="GO" id="GO:0090729">
    <property type="term" value="F:toxin activity"/>
    <property type="evidence" value="ECO:0007669"/>
    <property type="project" value="UniProtKB-KW"/>
</dbReference>
<evidence type="ECO:0000259" key="7">
    <source>
        <dbReference type="SMART" id="SM00912"/>
    </source>
</evidence>
<dbReference type="InterPro" id="IPR008638">
    <property type="entry name" value="FhaB/CdiA-like_TPS"/>
</dbReference>
<dbReference type="GO" id="GO:0003824">
    <property type="term" value="F:catalytic activity"/>
    <property type="evidence" value="ECO:0007669"/>
    <property type="project" value="UniProtKB-ARBA"/>
</dbReference>
<keyword evidence="6" id="KW-0732">Signal</keyword>
<proteinExistence type="predicted"/>
<keyword evidence="3" id="KW-1266">Target cell cytoplasm</keyword>
<dbReference type="SMART" id="SM00912">
    <property type="entry name" value="Haemagg_act"/>
    <property type="match status" value="1"/>
</dbReference>
<dbReference type="Gene3D" id="2.160.20.10">
    <property type="entry name" value="Single-stranded right-handed beta-helix, Pectin lyase-like"/>
    <property type="match status" value="1"/>
</dbReference>
<feature type="region of interest" description="Disordered" evidence="5">
    <location>
        <begin position="577"/>
        <end position="613"/>
    </location>
</feature>
<organism evidence="8 9">
    <name type="scientific">Thalassospira xiamenensis M-5 = DSM 17429</name>
    <dbReference type="NCBI Taxonomy" id="1123366"/>
    <lineage>
        <taxon>Bacteria</taxon>
        <taxon>Pseudomonadati</taxon>
        <taxon>Pseudomonadota</taxon>
        <taxon>Alphaproteobacteria</taxon>
        <taxon>Rhodospirillales</taxon>
        <taxon>Thalassospiraceae</taxon>
        <taxon>Thalassospira</taxon>
    </lineage>
</organism>
<dbReference type="Pfam" id="PF05860">
    <property type="entry name" value="TPS"/>
    <property type="match status" value="1"/>
</dbReference>
<gene>
    <name evidence="8" type="ORF">TH3_08195</name>
</gene>
<evidence type="ECO:0000256" key="3">
    <source>
        <dbReference type="ARBA" id="ARBA00022913"/>
    </source>
</evidence>
<dbReference type="GeneID" id="31927314"/>
<dbReference type="Proteomes" id="UP000007127">
    <property type="component" value="Chromosome"/>
</dbReference>
<feature type="chain" id="PRO_5044506539" evidence="6">
    <location>
        <begin position="33"/>
        <end position="2179"/>
    </location>
</feature>
<dbReference type="InterPro" id="IPR006914">
    <property type="entry name" value="VENN_dom"/>
</dbReference>
<dbReference type="InterPro" id="IPR012334">
    <property type="entry name" value="Pectin_lyas_fold"/>
</dbReference>
<dbReference type="InterPro" id="IPR006915">
    <property type="entry name" value="DUF637_hemagglutn_put"/>
</dbReference>
<feature type="region of interest" description="Disordered" evidence="5">
    <location>
        <begin position="807"/>
        <end position="828"/>
    </location>
</feature>
<keyword evidence="2" id="KW-0800">Toxin</keyword>
<protein>
    <submittedName>
        <fullName evidence="8">Filamentous hemagglutinin family outer membrane protein</fullName>
    </submittedName>
</protein>
<dbReference type="Pfam" id="PF04829">
    <property type="entry name" value="PT-VENN"/>
    <property type="match status" value="1"/>
</dbReference>
<evidence type="ECO:0000313" key="8">
    <source>
        <dbReference type="EMBL" id="AJD51757.1"/>
    </source>
</evidence>
<dbReference type="KEGG" id="txi:TH3_08195"/>
<accession>A0AB72UCD7</accession>
<feature type="domain" description="Filamentous haemagglutinin FhaB/tRNA nuclease CdiA-like TPS" evidence="7">
    <location>
        <begin position="47"/>
        <end position="169"/>
    </location>
</feature>
<dbReference type="Pfam" id="PF13332">
    <property type="entry name" value="Fil_haemagg_2"/>
    <property type="match status" value="2"/>
</dbReference>
<dbReference type="SUPFAM" id="SSF51126">
    <property type="entry name" value="Pectin lyase-like"/>
    <property type="match status" value="1"/>
</dbReference>
<comment type="subcellular location">
    <subcellularLocation>
        <location evidence="1">Target cell</location>
        <location evidence="1">Target cell cytoplasm</location>
    </subcellularLocation>
</comment>
<evidence type="ECO:0000256" key="1">
    <source>
        <dbReference type="ARBA" id="ARBA00004219"/>
    </source>
</evidence>
<evidence type="ECO:0000256" key="5">
    <source>
        <dbReference type="SAM" id="MobiDB-lite"/>
    </source>
</evidence>
<evidence type="ECO:0000256" key="2">
    <source>
        <dbReference type="ARBA" id="ARBA00022656"/>
    </source>
</evidence>
<reference evidence="8 9" key="1">
    <citation type="journal article" date="2012" name="J. Bacteriol.">
        <title>Genome sequence of Thalassospira xiamenensis type strain M-5.</title>
        <authorList>
            <person name="Lai Q."/>
            <person name="Shao Z."/>
        </authorList>
    </citation>
    <scope>NUCLEOTIDE SEQUENCE [LARGE SCALE GENOMIC DNA]</scope>
    <source>
        <strain evidence="8 9">M-5</strain>
    </source>
</reference>
<name>A0AB72UCD7_9PROT</name>
<evidence type="ECO:0000313" key="9">
    <source>
        <dbReference type="Proteomes" id="UP000007127"/>
    </source>
</evidence>
<dbReference type="EMBL" id="CP004388">
    <property type="protein sequence ID" value="AJD51757.1"/>
    <property type="molecule type" value="Genomic_DNA"/>
</dbReference>
<dbReference type="InterPro" id="IPR011050">
    <property type="entry name" value="Pectin_lyase_fold/virulence"/>
</dbReference>